<keyword evidence="1 9" id="KW-0808">Transferase</keyword>
<dbReference type="PRINTS" id="PR00368">
    <property type="entry name" value="FADPNR"/>
</dbReference>
<dbReference type="Gene3D" id="3.90.650.10">
    <property type="entry name" value="PurM-like C-terminal domain"/>
    <property type="match status" value="1"/>
</dbReference>
<dbReference type="SUPFAM" id="SSF51905">
    <property type="entry name" value="FAD/NAD(P)-binding domain"/>
    <property type="match status" value="2"/>
</dbReference>
<dbReference type="Pfam" id="PF07992">
    <property type="entry name" value="Pyr_redox_2"/>
    <property type="match status" value="1"/>
</dbReference>
<dbReference type="NCBIfam" id="TIGR00476">
    <property type="entry name" value="selD"/>
    <property type="match status" value="1"/>
</dbReference>
<dbReference type="AlphaFoldDB" id="A0A1Y5SA59"/>
<dbReference type="InterPro" id="IPR016188">
    <property type="entry name" value="PurM-like_N"/>
</dbReference>
<evidence type="ECO:0000256" key="4">
    <source>
        <dbReference type="ARBA" id="ARBA00022840"/>
    </source>
</evidence>
<proteinExistence type="predicted"/>
<dbReference type="EMBL" id="FWFZ01000004">
    <property type="protein sequence ID" value="SLN33488.1"/>
    <property type="molecule type" value="Genomic_DNA"/>
</dbReference>
<dbReference type="Pfam" id="PF00586">
    <property type="entry name" value="AIRS"/>
    <property type="match status" value="1"/>
</dbReference>
<evidence type="ECO:0000256" key="5">
    <source>
        <dbReference type="ARBA" id="ARBA00023266"/>
    </source>
</evidence>
<evidence type="ECO:0000313" key="10">
    <source>
        <dbReference type="Proteomes" id="UP000193900"/>
    </source>
</evidence>
<dbReference type="InterPro" id="IPR017584">
    <property type="entry name" value="Pyridine_nucleo_diS_OxRdtase_N"/>
</dbReference>
<name>A0A1Y5SA59_9RHOB</name>
<evidence type="ECO:0000256" key="1">
    <source>
        <dbReference type="ARBA" id="ARBA00022679"/>
    </source>
</evidence>
<dbReference type="OrthoDB" id="9767928at2"/>
<dbReference type="CDD" id="cd02195">
    <property type="entry name" value="SelD"/>
    <property type="match status" value="1"/>
</dbReference>
<feature type="domain" description="PurM-like C-terminal" evidence="7">
    <location>
        <begin position="544"/>
        <end position="707"/>
    </location>
</feature>
<dbReference type="InterPro" id="IPR036921">
    <property type="entry name" value="PurM-like_N_sf"/>
</dbReference>
<protein>
    <submittedName>
        <fullName evidence="9">Selenide, water dikinase</fullName>
        <ecNumber evidence="9">2.7.9.3</ecNumber>
    </submittedName>
</protein>
<keyword evidence="4" id="KW-0067">ATP-binding</keyword>
<dbReference type="Gene3D" id="3.30.1330.10">
    <property type="entry name" value="PurM-like, N-terminal domain"/>
    <property type="match status" value="1"/>
</dbReference>
<dbReference type="SUPFAM" id="SSF55326">
    <property type="entry name" value="PurM N-terminal domain-like"/>
    <property type="match status" value="1"/>
</dbReference>
<dbReference type="GO" id="GO:0005524">
    <property type="term" value="F:ATP binding"/>
    <property type="evidence" value="ECO:0007669"/>
    <property type="project" value="UniProtKB-KW"/>
</dbReference>
<dbReference type="GO" id="GO:0016260">
    <property type="term" value="P:selenocysteine biosynthetic process"/>
    <property type="evidence" value="ECO:0007669"/>
    <property type="project" value="TreeGrafter"/>
</dbReference>
<dbReference type="SUPFAM" id="SSF56042">
    <property type="entry name" value="PurM C-terminal domain-like"/>
    <property type="match status" value="1"/>
</dbReference>
<dbReference type="RefSeq" id="WP_085878098.1">
    <property type="nucleotide sequence ID" value="NZ_FWFZ01000004.1"/>
</dbReference>
<dbReference type="GO" id="GO:0016491">
    <property type="term" value="F:oxidoreductase activity"/>
    <property type="evidence" value="ECO:0007669"/>
    <property type="project" value="InterPro"/>
</dbReference>
<dbReference type="InterPro" id="IPR023753">
    <property type="entry name" value="FAD/NAD-binding_dom"/>
</dbReference>
<dbReference type="GO" id="GO:0005737">
    <property type="term" value="C:cytoplasm"/>
    <property type="evidence" value="ECO:0007669"/>
    <property type="project" value="TreeGrafter"/>
</dbReference>
<dbReference type="EC" id="2.7.9.3" evidence="9"/>
<evidence type="ECO:0000256" key="3">
    <source>
        <dbReference type="ARBA" id="ARBA00022777"/>
    </source>
</evidence>
<feature type="domain" description="PurM-like N-terminal" evidence="6">
    <location>
        <begin position="424"/>
        <end position="532"/>
    </location>
</feature>
<evidence type="ECO:0000259" key="7">
    <source>
        <dbReference type="Pfam" id="PF02769"/>
    </source>
</evidence>
<sequence length="712" mass="73382">MEQSIPLTRDLVLIGGGHTHALLLRSWGMRPLPGVRVTLVNPGPTAAYSGMLPGFVAGHYTREELDLELVTLARFAGARLIFGAATGIDVAAREVQIEGRAPIAYDVCSVDIGITSDMFEMPGFAEHAVPAKPLGPFATRWASYLAGVETPRIAVIGGGVAGAELAMAMAHATRGRDARVRLIDRGQVLGSFAPQPRARLLAALRATGVEPVERADVAGITAEGVLLADRERIDADFVVGAAGARPHGWLAGSGLALRDGFITVGATLQSSDAAIFAVGDCAHLGHAPRPKAGVFAVRAAPILHHNLRAALGGGPMRRWRPQRDYLKLISLGGKLALAERNGRALSGPLLWRWKDWIDRRFMAKVAQLPQMSAEVPKDVAKGVRDAIGDAPMCGGCGAKVGRGTLGAALAALPHRRADVECRPGDDAAVLRIGGARQVITVDHLRAVTEDPEMMSRIAAVHALGDIWSMGAQPQAALATLILPRMSATLQARTLSEIMAAAESVFGAEGAEIVGGHTSMGAELTLGFTVTGLASDAPITLAGARPGDALVLTKPIGSGVILAAEMRGLAKGAWVEAALASMIQPQGAAARALAGAHAMTDVTGFGLAGHLSGLCAASGVGAELWPDAVPVLDGALTLAERGVRSTIYDDNRAGVPGLPEGPRADLLFDPQTCGGLLAAVADGPAAVAALRSAGFEAAEIGRIVAGPAQVTLI</sequence>
<keyword evidence="10" id="KW-1185">Reference proteome</keyword>
<dbReference type="GO" id="GO:0004756">
    <property type="term" value="F:selenide, water dikinase activity"/>
    <property type="evidence" value="ECO:0007669"/>
    <property type="project" value="UniProtKB-EC"/>
</dbReference>
<dbReference type="InterPro" id="IPR036676">
    <property type="entry name" value="PurM-like_C_sf"/>
</dbReference>
<evidence type="ECO:0000259" key="6">
    <source>
        <dbReference type="Pfam" id="PF00586"/>
    </source>
</evidence>
<keyword evidence="3 9" id="KW-0418">Kinase</keyword>
<accession>A0A1Y5SA59</accession>
<evidence type="ECO:0000256" key="2">
    <source>
        <dbReference type="ARBA" id="ARBA00022741"/>
    </source>
</evidence>
<dbReference type="PANTHER" id="PTHR10256">
    <property type="entry name" value="SELENIDE, WATER DIKINASE"/>
    <property type="match status" value="1"/>
</dbReference>
<gene>
    <name evidence="9" type="primary">selD</name>
    <name evidence="9" type="ORF">ROA7023_01209</name>
</gene>
<dbReference type="InterPro" id="IPR004536">
    <property type="entry name" value="SPS/SelD"/>
</dbReference>
<dbReference type="Proteomes" id="UP000193900">
    <property type="component" value="Unassembled WGS sequence"/>
</dbReference>
<evidence type="ECO:0000313" key="9">
    <source>
        <dbReference type="EMBL" id="SLN33488.1"/>
    </source>
</evidence>
<reference evidence="9 10" key="1">
    <citation type="submission" date="2017-03" db="EMBL/GenBank/DDBJ databases">
        <authorList>
            <person name="Afonso C.L."/>
            <person name="Miller P.J."/>
            <person name="Scott M.A."/>
            <person name="Spackman E."/>
            <person name="Goraichik I."/>
            <person name="Dimitrov K.M."/>
            <person name="Suarez D.L."/>
            <person name="Swayne D.E."/>
        </authorList>
    </citation>
    <scope>NUCLEOTIDE SEQUENCE [LARGE SCALE GENOMIC DNA]</scope>
    <source>
        <strain evidence="9 10">CECT 7023</strain>
    </source>
</reference>
<evidence type="ECO:0000259" key="8">
    <source>
        <dbReference type="Pfam" id="PF07992"/>
    </source>
</evidence>
<dbReference type="PANTHER" id="PTHR10256:SF0">
    <property type="entry name" value="INACTIVE SELENIDE, WATER DIKINASE-LIKE PROTEIN-RELATED"/>
    <property type="match status" value="1"/>
</dbReference>
<dbReference type="Pfam" id="PF02769">
    <property type="entry name" value="AIRS_C"/>
    <property type="match status" value="1"/>
</dbReference>
<dbReference type="InterPro" id="IPR010918">
    <property type="entry name" value="PurM-like_C_dom"/>
</dbReference>
<dbReference type="InterPro" id="IPR036188">
    <property type="entry name" value="FAD/NAD-bd_sf"/>
</dbReference>
<feature type="domain" description="FAD/NAD(P)-binding" evidence="8">
    <location>
        <begin position="10"/>
        <end position="290"/>
    </location>
</feature>
<keyword evidence="5" id="KW-0711">Selenium</keyword>
<dbReference type="Gene3D" id="3.50.50.100">
    <property type="match status" value="1"/>
</dbReference>
<dbReference type="NCBIfam" id="TIGR03169">
    <property type="entry name" value="Nterm_to_SelD"/>
    <property type="match status" value="1"/>
</dbReference>
<organism evidence="9 10">
    <name type="scientific">Roseisalinus antarcticus</name>
    <dbReference type="NCBI Taxonomy" id="254357"/>
    <lineage>
        <taxon>Bacteria</taxon>
        <taxon>Pseudomonadati</taxon>
        <taxon>Pseudomonadota</taxon>
        <taxon>Alphaproteobacteria</taxon>
        <taxon>Rhodobacterales</taxon>
        <taxon>Roseobacteraceae</taxon>
        <taxon>Roseisalinus</taxon>
    </lineage>
</organism>
<keyword evidence="2" id="KW-0547">Nucleotide-binding</keyword>